<dbReference type="SUPFAM" id="SSF52047">
    <property type="entry name" value="RNI-like"/>
    <property type="match status" value="1"/>
</dbReference>
<feature type="region of interest" description="Disordered" evidence="1">
    <location>
        <begin position="643"/>
        <end position="685"/>
    </location>
</feature>
<feature type="compositionally biased region" description="Low complexity" evidence="1">
    <location>
        <begin position="668"/>
        <end position="679"/>
    </location>
</feature>
<feature type="region of interest" description="Disordered" evidence="1">
    <location>
        <begin position="310"/>
        <end position="375"/>
    </location>
</feature>
<sequence>MTSLRDARKPPPPIVLGAPAVNTSSLDGSRTAVTSANLGSAPYAEGRYVGSVPARNPVPTLSHFCVLALVSYADQIPAMEARPSYKRWQRLDLLKTLLGKNYEVEDGSVNFSHLDPRLWAILLQLYENLPPIFLRYNIPLGDKWLPFLQRIQPSKAFTLIVTLDLSSQKCLTDDSIVNIKSLHQLSTFDCSNTRITSRGVEQLSKTLPFRDGKEKIGPWKLRVWYMRCCIYIDDGVGRFLVKSPLLCLVDLRESGCLRPNIFTWDPRESGPHKFHLCTPSQALRKMVEEYPALMFPSPTKPFALHVGELSHAPRPPRAQTSGSSHSGNVTTSKSDRSRRGNTERDAWLKMEAEREARRSGREDRDQYQLQYRPQYQQQYQSSRYYQTNRYNPAYFPAYGDSGCSCAYGSEDDWGGFNGCECGEGGSGDSEEYNSEDEEDEEEGGDEEEVESEEEGEEEEGEGDDDTETYDGLSEEEWDQEETMNAIIESLRDEESRQRAVATFCQVVSSVQDVAATTHTSESEQADSPEPMLDVDESIHEDLALQNARAQHTPLVPWRTPPAYSSLASISEYHGSMEYLKASVGAPKRPVLVSDDEETAPVKRSKAASSASVLWAEMRNKPAPAQAKVIAPFLASYRNSEEATATAAATPVLPRRTPSAFGKPPPAKSTLTSSSILSLIRPPKKK</sequence>
<feature type="region of interest" description="Disordered" evidence="1">
    <location>
        <begin position="1"/>
        <end position="21"/>
    </location>
</feature>
<protein>
    <submittedName>
        <fullName evidence="2">Uncharacterized protein</fullName>
    </submittedName>
</protein>
<reference evidence="3" key="1">
    <citation type="journal article" date="2014" name="Proc. Natl. Acad. Sci. U.S.A.">
        <title>Extensive sampling of basidiomycete genomes demonstrates inadequacy of the white-rot/brown-rot paradigm for wood decay fungi.</title>
        <authorList>
            <person name="Riley R."/>
            <person name="Salamov A.A."/>
            <person name="Brown D.W."/>
            <person name="Nagy L.G."/>
            <person name="Floudas D."/>
            <person name="Held B.W."/>
            <person name="Levasseur A."/>
            <person name="Lombard V."/>
            <person name="Morin E."/>
            <person name="Otillar R."/>
            <person name="Lindquist E.A."/>
            <person name="Sun H."/>
            <person name="LaButti K.M."/>
            <person name="Schmutz J."/>
            <person name="Jabbour D."/>
            <person name="Luo H."/>
            <person name="Baker S.E."/>
            <person name="Pisabarro A.G."/>
            <person name="Walton J.D."/>
            <person name="Blanchette R.A."/>
            <person name="Henrissat B."/>
            <person name="Martin F."/>
            <person name="Cullen D."/>
            <person name="Hibbett D.S."/>
            <person name="Grigoriev I.V."/>
        </authorList>
    </citation>
    <scope>NUCLEOTIDE SEQUENCE [LARGE SCALE GENOMIC DNA]</scope>
    <source>
        <strain evidence="3">FD-172 SS1</strain>
    </source>
</reference>
<feature type="compositionally biased region" description="Polar residues" evidence="1">
    <location>
        <begin position="318"/>
        <end position="332"/>
    </location>
</feature>
<name>A0A067M480_BOTB1</name>
<evidence type="ECO:0000256" key="1">
    <source>
        <dbReference type="SAM" id="MobiDB-lite"/>
    </source>
</evidence>
<organism evidence="2 3">
    <name type="scientific">Botryobasidium botryosum (strain FD-172 SS1)</name>
    <dbReference type="NCBI Taxonomy" id="930990"/>
    <lineage>
        <taxon>Eukaryota</taxon>
        <taxon>Fungi</taxon>
        <taxon>Dikarya</taxon>
        <taxon>Basidiomycota</taxon>
        <taxon>Agaricomycotina</taxon>
        <taxon>Agaricomycetes</taxon>
        <taxon>Cantharellales</taxon>
        <taxon>Botryobasidiaceae</taxon>
        <taxon>Botryobasidium</taxon>
    </lineage>
</organism>
<dbReference type="OrthoDB" id="3215314at2759"/>
<evidence type="ECO:0000313" key="2">
    <source>
        <dbReference type="EMBL" id="KDQ06687.1"/>
    </source>
</evidence>
<feature type="compositionally biased region" description="Basic and acidic residues" evidence="1">
    <location>
        <begin position="333"/>
        <end position="366"/>
    </location>
</feature>
<proteinExistence type="predicted"/>
<gene>
    <name evidence="2" type="ORF">BOTBODRAFT_192902</name>
</gene>
<dbReference type="InParanoid" id="A0A067M480"/>
<dbReference type="HOGENOM" id="CLU_401683_0_0_1"/>
<dbReference type="EMBL" id="KL198126">
    <property type="protein sequence ID" value="KDQ06687.1"/>
    <property type="molecule type" value="Genomic_DNA"/>
</dbReference>
<keyword evidence="3" id="KW-1185">Reference proteome</keyword>
<feature type="region of interest" description="Disordered" evidence="1">
    <location>
        <begin position="424"/>
        <end position="494"/>
    </location>
</feature>
<evidence type="ECO:0000313" key="3">
    <source>
        <dbReference type="Proteomes" id="UP000027195"/>
    </source>
</evidence>
<dbReference type="AlphaFoldDB" id="A0A067M480"/>
<dbReference type="Proteomes" id="UP000027195">
    <property type="component" value="Unassembled WGS sequence"/>
</dbReference>
<feature type="compositionally biased region" description="Acidic residues" evidence="1">
    <location>
        <begin position="428"/>
        <end position="481"/>
    </location>
</feature>
<accession>A0A067M480</accession>